<reference evidence="16 17" key="1">
    <citation type="submission" date="2017-06" db="EMBL/GenBank/DDBJ databases">
        <title>Draft genome sequence of a variant of Elsinoe murrayae.</title>
        <authorList>
            <person name="Cheng Q."/>
        </authorList>
    </citation>
    <scope>NUCLEOTIDE SEQUENCE [LARGE SCALE GENOMIC DNA]</scope>
    <source>
        <strain evidence="16 17">CQ-2017a</strain>
    </source>
</reference>
<feature type="transmembrane region" description="Helical" evidence="12">
    <location>
        <begin position="893"/>
        <end position="912"/>
    </location>
</feature>
<dbReference type="GO" id="GO:0005789">
    <property type="term" value="C:endoplasmic reticulum membrane"/>
    <property type="evidence" value="ECO:0007669"/>
    <property type="project" value="UniProtKB-SubCell"/>
</dbReference>
<dbReference type="FunCoup" id="A0A2K1R163">
    <property type="interactions" value="42"/>
</dbReference>
<feature type="compositionally biased region" description="Basic and acidic residues" evidence="13">
    <location>
        <begin position="23"/>
        <end position="44"/>
    </location>
</feature>
<dbReference type="InterPro" id="IPR056824">
    <property type="entry name" value="PGAP1_TMD"/>
</dbReference>
<dbReference type="STRING" id="2082308.A0A2K1R163"/>
<evidence type="ECO:0000256" key="4">
    <source>
        <dbReference type="ARBA" id="ARBA00015856"/>
    </source>
</evidence>
<accession>A0A2K1R163</accession>
<feature type="region of interest" description="Disordered" evidence="13">
    <location>
        <begin position="1"/>
        <end position="104"/>
    </location>
</feature>
<evidence type="ECO:0000256" key="9">
    <source>
        <dbReference type="ARBA" id="ARBA00022927"/>
    </source>
</evidence>
<protein>
    <recommendedName>
        <fullName evidence="4 12">GPI inositol-deacylase</fullName>
        <ecNumber evidence="12">3.1.-.-</ecNumber>
    </recommendedName>
</protein>
<dbReference type="SUPFAM" id="SSF53474">
    <property type="entry name" value="alpha/beta-Hydrolases"/>
    <property type="match status" value="1"/>
</dbReference>
<evidence type="ECO:0000256" key="12">
    <source>
        <dbReference type="RuleBase" id="RU365011"/>
    </source>
</evidence>
<feature type="compositionally biased region" description="Low complexity" evidence="13">
    <location>
        <begin position="73"/>
        <end position="86"/>
    </location>
</feature>
<dbReference type="Proteomes" id="UP000243797">
    <property type="component" value="Unassembled WGS sequence"/>
</dbReference>
<dbReference type="PANTHER" id="PTHR15495:SF7">
    <property type="entry name" value="GPI INOSITOL-DEACYLASE"/>
    <property type="match status" value="1"/>
</dbReference>
<keyword evidence="11 12" id="KW-0472">Membrane</keyword>
<dbReference type="Pfam" id="PF07819">
    <property type="entry name" value="PGAP1"/>
    <property type="match status" value="1"/>
</dbReference>
<dbReference type="GO" id="GO:0015031">
    <property type="term" value="P:protein transport"/>
    <property type="evidence" value="ECO:0007669"/>
    <property type="project" value="UniProtKB-KW"/>
</dbReference>
<feature type="transmembrane region" description="Helical" evidence="12">
    <location>
        <begin position="1073"/>
        <end position="1093"/>
    </location>
</feature>
<keyword evidence="9 12" id="KW-0653">Protein transport</keyword>
<dbReference type="GO" id="GO:0050185">
    <property type="term" value="F:phosphatidylinositol deacylase activity"/>
    <property type="evidence" value="ECO:0007669"/>
    <property type="project" value="TreeGrafter"/>
</dbReference>
<dbReference type="FunFam" id="3.40.50.1820:FF:000056">
    <property type="entry name" value="GPI inositol-deacylase"/>
    <property type="match status" value="1"/>
</dbReference>
<dbReference type="InterPro" id="IPR039529">
    <property type="entry name" value="PGAP1/BST1"/>
</dbReference>
<dbReference type="AlphaFoldDB" id="A0A2K1R163"/>
<evidence type="ECO:0000256" key="11">
    <source>
        <dbReference type="ARBA" id="ARBA00023136"/>
    </source>
</evidence>
<dbReference type="PANTHER" id="PTHR15495">
    <property type="entry name" value="NEGATIVE REGULATOR OF VESICLE FORMATION-RELATED"/>
    <property type="match status" value="1"/>
</dbReference>
<feature type="transmembrane region" description="Helical" evidence="12">
    <location>
        <begin position="795"/>
        <end position="814"/>
    </location>
</feature>
<dbReference type="InterPro" id="IPR029058">
    <property type="entry name" value="AB_hydrolase_fold"/>
</dbReference>
<evidence type="ECO:0000256" key="6">
    <source>
        <dbReference type="ARBA" id="ARBA00022692"/>
    </source>
</evidence>
<gene>
    <name evidence="16" type="ORF">CAC42_3372</name>
</gene>
<feature type="transmembrane region" description="Helical" evidence="12">
    <location>
        <begin position="835"/>
        <end position="856"/>
    </location>
</feature>
<evidence type="ECO:0000256" key="3">
    <source>
        <dbReference type="ARBA" id="ARBA00006931"/>
    </source>
</evidence>
<feature type="transmembrane region" description="Helical" evidence="12">
    <location>
        <begin position="1099"/>
        <end position="1117"/>
    </location>
</feature>
<organism evidence="16 17">
    <name type="scientific">Sphaceloma murrayae</name>
    <dbReference type="NCBI Taxonomy" id="2082308"/>
    <lineage>
        <taxon>Eukaryota</taxon>
        <taxon>Fungi</taxon>
        <taxon>Dikarya</taxon>
        <taxon>Ascomycota</taxon>
        <taxon>Pezizomycotina</taxon>
        <taxon>Dothideomycetes</taxon>
        <taxon>Dothideomycetidae</taxon>
        <taxon>Myriangiales</taxon>
        <taxon>Elsinoaceae</taxon>
        <taxon>Sphaceloma</taxon>
    </lineage>
</organism>
<evidence type="ECO:0000256" key="8">
    <source>
        <dbReference type="ARBA" id="ARBA00022824"/>
    </source>
</evidence>
<evidence type="ECO:0000313" key="16">
    <source>
        <dbReference type="EMBL" id="PNS21035.1"/>
    </source>
</evidence>
<evidence type="ECO:0000259" key="14">
    <source>
        <dbReference type="Pfam" id="PF07819"/>
    </source>
</evidence>
<feature type="domain" description="GPI inositol-deacylase PGAP1-like alpha/beta" evidence="14">
    <location>
        <begin position="208"/>
        <end position="451"/>
    </location>
</feature>
<dbReference type="InterPro" id="IPR012908">
    <property type="entry name" value="PGAP1-ab_dom-like"/>
</dbReference>
<feature type="transmembrane region" description="Helical" evidence="12">
    <location>
        <begin position="113"/>
        <end position="138"/>
    </location>
</feature>
<comment type="caution">
    <text evidence="16">The sequence shown here is derived from an EMBL/GenBank/DDBJ whole genome shotgun (WGS) entry which is preliminary data.</text>
</comment>
<dbReference type="GO" id="GO:0006505">
    <property type="term" value="P:GPI anchor metabolic process"/>
    <property type="evidence" value="ECO:0007669"/>
    <property type="project" value="TreeGrafter"/>
</dbReference>
<evidence type="ECO:0000256" key="1">
    <source>
        <dbReference type="ARBA" id="ARBA00003496"/>
    </source>
</evidence>
<dbReference type="Pfam" id="PF25140">
    <property type="entry name" value="PGAP1_TMD"/>
    <property type="match status" value="1"/>
</dbReference>
<comment type="similarity">
    <text evidence="3 12">Belongs to the GPI inositol-deacylase family.</text>
</comment>
<evidence type="ECO:0000256" key="10">
    <source>
        <dbReference type="ARBA" id="ARBA00022989"/>
    </source>
</evidence>
<evidence type="ECO:0000256" key="13">
    <source>
        <dbReference type="SAM" id="MobiDB-lite"/>
    </source>
</evidence>
<keyword evidence="7 12" id="KW-0378">Hydrolase</keyword>
<dbReference type="EC" id="3.1.-.-" evidence="12"/>
<proteinExistence type="inferred from homology"/>
<comment type="function">
    <text evidence="1 12">Involved in inositol deacylation of GPI-anchored proteins which plays important roles in the quality control and ER-associated degradation of GPI-anchored proteins.</text>
</comment>
<feature type="transmembrane region" description="Helical" evidence="12">
    <location>
        <begin position="917"/>
        <end position="935"/>
    </location>
</feature>
<evidence type="ECO:0000256" key="7">
    <source>
        <dbReference type="ARBA" id="ARBA00022801"/>
    </source>
</evidence>
<dbReference type="OrthoDB" id="348976at2759"/>
<sequence length="1162" mass="128817">MRRRHSGSGADEDDSPSSSDDPDNAHLHLPMDSRRIHDQQEEVNHTSPSRRRSIDAAKSLHAAVDATKDKSSSDSAKSTTTTSLSKPQREKGAHAEMIPDPGYKHRPRLRSPWSCSLLTIATTLVAFAILATIGRSFLTSHIDPKGCHMSFMRAAYAKFDDFDTEYTRFASKYSLYLYREGEIDDDSRVASHPPFRSSPTTADPTLQVKGIPVLFIPGNAGSYKQVRSLAAEAAYYYRDNLQHDEAAQAAGKRPLDFFSVDFNEDITAFHGQTLVDQADYLNDAIAYILSLYHNPHRSVRDPDLPDPTSVILVGHSMGGIVARAMLTRPNYLSNSVNTIITLSAPHARAPVSFDSDMINIYEDMNRYWRTSYSEQWASKNPLWHVTLVSIAGGGLDTVVPSDYSSLTSLVPETHGFTVFTSSIPYVWTGMDHLAITWCDQLRKPVIRAIYDVVDVRRPSQTRSRAERITTFRKRFLTGLEPVIEKQLPAQESRLLLTLEDETTSLSMHKEKILLKAMGQLGKAEAHVLPMPLHEAAQDKRFTVLTDQPLDGSSPLEVYFCGVLPHQHGQSASLFAMNMDLANGKAGSNRLACKSAAADVSVLPGSWPDSQYAFDVSPHLYYLEYELSDILEYNFIAIIDRSTETKPGFLLAEFASSADSTSVVQKSFPSLLSSGVQQTLPASRPMVHTIHIPVIHSALLAYRLSLHQTCETQDQLFRPLLRQYILKPYETKFFPNPSEHININLHGVSPYITPPLSSSHAEDGLSLQIWSDPSCNGTMSIDLRVDFYGSAGKLYMRYRTVFAAFPLLVVALVLRKQFKIYNASGIFISFAESMDQCIRTSLPLLFVALTFLALSLARTSGPFVPDSDRTSAGAAETFAGFTKNELLLGSYDPFFWFLIPLFGVISVGVCIAVNFTIMAVISLLALAYGLFFSFCYGKDHSHRPQTFSAISPLQRIITTSILILLVATIIPYQFAYLVLCLVQLATCVRATRHTADTRSLASVNMGSYSVSILVLLLWILPINLPVLVVWVHNLSVPYLTPFSSHHNILSILPLILLVETISTGAMIPRLVGRWRVVTNVLLFGVAVWAAVYGVTWAYTLHWAANVIGSWLVVVHFLGRYGGEAREDKAGVWGRNGVVQHGPGGGGGKWMGEVVRRGSRKKRP</sequence>
<evidence type="ECO:0000259" key="15">
    <source>
        <dbReference type="Pfam" id="PF25140"/>
    </source>
</evidence>
<keyword evidence="8 12" id="KW-0256">Endoplasmic reticulum</keyword>
<dbReference type="EMBL" id="NKHZ01000015">
    <property type="protein sequence ID" value="PNS21035.1"/>
    <property type="molecule type" value="Genomic_DNA"/>
</dbReference>
<keyword evidence="10 12" id="KW-1133">Transmembrane helix</keyword>
<keyword evidence="6 12" id="KW-0812">Transmembrane</keyword>
<feature type="transmembrane region" description="Helical" evidence="12">
    <location>
        <begin position="1047"/>
        <end position="1066"/>
    </location>
</feature>
<name>A0A2K1R163_9PEZI</name>
<dbReference type="Pfam" id="PF25141">
    <property type="entry name" value="PGAP1_2nd"/>
    <property type="match status" value="1"/>
</dbReference>
<evidence type="ECO:0000313" key="17">
    <source>
        <dbReference type="Proteomes" id="UP000243797"/>
    </source>
</evidence>
<comment type="subcellular location">
    <subcellularLocation>
        <location evidence="2">Endoplasmic reticulum membrane</location>
        <topology evidence="2">Multi-pass membrane protein</topology>
    </subcellularLocation>
</comment>
<feature type="transmembrane region" description="Helical" evidence="12">
    <location>
        <begin position="955"/>
        <end position="983"/>
    </location>
</feature>
<evidence type="ECO:0000256" key="2">
    <source>
        <dbReference type="ARBA" id="ARBA00004477"/>
    </source>
</evidence>
<feature type="region of interest" description="Disordered" evidence="13">
    <location>
        <begin position="1140"/>
        <end position="1162"/>
    </location>
</feature>
<dbReference type="Gene3D" id="3.40.50.1820">
    <property type="entry name" value="alpha/beta hydrolase"/>
    <property type="match status" value="1"/>
</dbReference>
<dbReference type="GO" id="GO:0006888">
    <property type="term" value="P:endoplasmic reticulum to Golgi vesicle-mediated transport"/>
    <property type="evidence" value="ECO:0007669"/>
    <property type="project" value="TreeGrafter"/>
</dbReference>
<feature type="transmembrane region" description="Helical" evidence="12">
    <location>
        <begin position="1004"/>
        <end position="1027"/>
    </location>
</feature>
<evidence type="ECO:0000256" key="5">
    <source>
        <dbReference type="ARBA" id="ARBA00022448"/>
    </source>
</evidence>
<dbReference type="InParanoid" id="A0A2K1R163"/>
<keyword evidence="17" id="KW-1185">Reference proteome</keyword>
<keyword evidence="5 12" id="KW-0813">Transport</keyword>
<feature type="domain" description="GPI inositol-deacylase transmembrane" evidence="15">
    <location>
        <begin position="800"/>
        <end position="1115"/>
    </location>
</feature>